<evidence type="ECO:0000313" key="2">
    <source>
        <dbReference type="Proteomes" id="UP000185744"/>
    </source>
</evidence>
<dbReference type="AlphaFoldDB" id="A0A1Q6DUM8"/>
<accession>A0A1Q6DUM8</accession>
<dbReference type="STRING" id="1903181.BTN85_0540"/>
<reference evidence="1" key="1">
    <citation type="submission" date="2016-12" db="EMBL/GenBank/DDBJ databases">
        <title>Discovery of methanogenic haloarchaea.</title>
        <authorList>
            <person name="Sorokin D.Y."/>
            <person name="Makarova K.S."/>
            <person name="Abbas B."/>
            <person name="Ferrer M."/>
            <person name="Golyshin P.N."/>
        </authorList>
    </citation>
    <scope>NUCLEOTIDE SEQUENCE [LARGE SCALE GENOMIC DNA]</scope>
    <source>
        <strain evidence="1">HMET1</strain>
    </source>
</reference>
<organism evidence="1 2">
    <name type="scientific">Methanohalarchaeum thermophilum</name>
    <dbReference type="NCBI Taxonomy" id="1903181"/>
    <lineage>
        <taxon>Archaea</taxon>
        <taxon>Methanobacteriati</taxon>
        <taxon>Methanobacteriota</taxon>
        <taxon>Methanonatronarchaeia</taxon>
        <taxon>Methanonatronarchaeales</taxon>
        <taxon>Methanonatronarchaeaceae</taxon>
        <taxon>Candidatus Methanohalarchaeum</taxon>
    </lineage>
</organism>
<comment type="caution">
    <text evidence="1">The sequence shown here is derived from an EMBL/GenBank/DDBJ whole genome shotgun (WGS) entry which is preliminary data.</text>
</comment>
<sequence>MNITKTKEKQLRREYESLQKYLHNGEDVELHYLTNNKPDDTLTRLKKTKSI</sequence>
<dbReference type="Proteomes" id="UP000185744">
    <property type="component" value="Unassembled WGS sequence"/>
</dbReference>
<name>A0A1Q6DUM8_METT1</name>
<protein>
    <submittedName>
        <fullName evidence="1">Uncharacterized protein</fullName>
    </submittedName>
</protein>
<proteinExistence type="predicted"/>
<gene>
    <name evidence="1" type="ORF">BTN85_0540</name>
</gene>
<dbReference type="EMBL" id="MSDW01000001">
    <property type="protein sequence ID" value="OKY78055.1"/>
    <property type="molecule type" value="Genomic_DNA"/>
</dbReference>
<evidence type="ECO:0000313" key="1">
    <source>
        <dbReference type="EMBL" id="OKY78055.1"/>
    </source>
</evidence>
<dbReference type="InParanoid" id="A0A1Q6DUM8"/>
<keyword evidence="2" id="KW-1185">Reference proteome</keyword>